<dbReference type="EMBL" id="JACYFU010000002">
    <property type="protein sequence ID" value="MBD8065455.1"/>
    <property type="molecule type" value="Genomic_DNA"/>
</dbReference>
<protein>
    <submittedName>
        <fullName evidence="2">GNAT family N-acetyltransferase</fullName>
    </submittedName>
</protein>
<reference evidence="2" key="1">
    <citation type="submission" date="2020-09" db="EMBL/GenBank/DDBJ databases">
        <title>Genome seq and assembly of Devosia sp.</title>
        <authorList>
            <person name="Chhetri G."/>
        </authorList>
    </citation>
    <scope>NUCLEOTIDE SEQUENCE</scope>
    <source>
        <strain evidence="2">PTR5</strain>
    </source>
</reference>
<proteinExistence type="predicted"/>
<dbReference type="PROSITE" id="PS51186">
    <property type="entry name" value="GNAT"/>
    <property type="match status" value="1"/>
</dbReference>
<dbReference type="Gene3D" id="3.40.630.30">
    <property type="match status" value="1"/>
</dbReference>
<evidence type="ECO:0000313" key="2">
    <source>
        <dbReference type="EMBL" id="MBD8065455.1"/>
    </source>
</evidence>
<dbReference type="GO" id="GO:0016747">
    <property type="term" value="F:acyltransferase activity, transferring groups other than amino-acyl groups"/>
    <property type="evidence" value="ECO:0007669"/>
    <property type="project" value="InterPro"/>
</dbReference>
<dbReference type="RefSeq" id="WP_191774376.1">
    <property type="nucleotide sequence ID" value="NZ_JACYFU010000002.1"/>
</dbReference>
<keyword evidence="3" id="KW-1185">Reference proteome</keyword>
<dbReference type="Proteomes" id="UP000654108">
    <property type="component" value="Unassembled WGS sequence"/>
</dbReference>
<sequence>MKDLDLIETDRLILSGWQHDQLPDLMALHGNPRISRYLTKSGAPWTEEQAATALRGWTDLFETQRLGKLRLTRKSDGAFIGRAGFGLYPSTGEPEIGYALLEEHQGHGYAQEAARGLRDWFFDTRPDDHFIGMADIRNAPSLAVLARIGMTKTHVEVDYLGLTCQFHILKRSDHG</sequence>
<dbReference type="Pfam" id="PF13302">
    <property type="entry name" value="Acetyltransf_3"/>
    <property type="match status" value="1"/>
</dbReference>
<evidence type="ECO:0000313" key="3">
    <source>
        <dbReference type="Proteomes" id="UP000654108"/>
    </source>
</evidence>
<accession>A0A927FSJ7</accession>
<comment type="caution">
    <text evidence="2">The sequence shown here is derived from an EMBL/GenBank/DDBJ whole genome shotgun (WGS) entry which is preliminary data.</text>
</comment>
<dbReference type="SUPFAM" id="SSF55729">
    <property type="entry name" value="Acyl-CoA N-acyltransferases (Nat)"/>
    <property type="match status" value="1"/>
</dbReference>
<dbReference type="PANTHER" id="PTHR43792:SF1">
    <property type="entry name" value="N-ACETYLTRANSFERASE DOMAIN-CONTAINING PROTEIN"/>
    <property type="match status" value="1"/>
</dbReference>
<organism evidence="2 3">
    <name type="scientific">Devosia oryzisoli</name>
    <dbReference type="NCBI Taxonomy" id="2774138"/>
    <lineage>
        <taxon>Bacteria</taxon>
        <taxon>Pseudomonadati</taxon>
        <taxon>Pseudomonadota</taxon>
        <taxon>Alphaproteobacteria</taxon>
        <taxon>Hyphomicrobiales</taxon>
        <taxon>Devosiaceae</taxon>
        <taxon>Devosia</taxon>
    </lineage>
</organism>
<dbReference type="InterPro" id="IPR000182">
    <property type="entry name" value="GNAT_dom"/>
</dbReference>
<evidence type="ECO:0000259" key="1">
    <source>
        <dbReference type="PROSITE" id="PS51186"/>
    </source>
</evidence>
<name>A0A927FSJ7_9HYPH</name>
<dbReference type="InterPro" id="IPR051531">
    <property type="entry name" value="N-acetyltransferase"/>
</dbReference>
<feature type="domain" description="N-acetyltransferase" evidence="1">
    <location>
        <begin position="12"/>
        <end position="175"/>
    </location>
</feature>
<gene>
    <name evidence="2" type="ORF">IC608_08210</name>
</gene>
<dbReference type="AlphaFoldDB" id="A0A927FSJ7"/>
<dbReference type="InterPro" id="IPR016181">
    <property type="entry name" value="Acyl_CoA_acyltransferase"/>
</dbReference>
<dbReference type="PANTHER" id="PTHR43792">
    <property type="entry name" value="GNAT FAMILY, PUTATIVE (AFU_ORTHOLOGUE AFUA_3G00765)-RELATED-RELATED"/>
    <property type="match status" value="1"/>
</dbReference>